<dbReference type="GO" id="GO:0016020">
    <property type="term" value="C:membrane"/>
    <property type="evidence" value="ECO:0007669"/>
    <property type="project" value="UniProtKB-SubCell"/>
</dbReference>
<proteinExistence type="predicted"/>
<evidence type="ECO:0000256" key="5">
    <source>
        <dbReference type="SAM" id="MobiDB-lite"/>
    </source>
</evidence>
<feature type="compositionally biased region" description="Polar residues" evidence="5">
    <location>
        <begin position="91"/>
        <end position="102"/>
    </location>
</feature>
<dbReference type="PANTHER" id="PTHR16002:SF6">
    <property type="entry name" value="INSULIN-LIKE GROWTH FACTOR-BINDING PROTEIN 3 RECEPTOR"/>
    <property type="match status" value="1"/>
</dbReference>
<sequence>MCACQPVVNLRDYVSLHPPGVTFFLCLLSLSFSLLCLRFYGQTHTLPNPDTTTDWNRLLSSLSQFQLCTEANGSLTEPGSRIPSPPHPQEQMDSGTSDNPTNSQLHLKVPLAVVAYNSLSPNDLSLSTTVLACQLGLPGNAPVNVTVHVLSEAEGNDKYTCLTISGPTHLLPLDLHFIHTVIPIITSIHELGFRCAYVNRLPPECQLIENNPPPVHVVTLVSKAQLPSASQSCFSLHSSHDPTLTVMLTQEDQAVAGQHLLEVGVCLLGLCLVMCLYVCLTHLPRRHQGNGLDRHKFTVKTVSIFAVISVVY</sequence>
<evidence type="ECO:0000256" key="4">
    <source>
        <dbReference type="ARBA" id="ARBA00023136"/>
    </source>
</evidence>
<evidence type="ECO:0000256" key="3">
    <source>
        <dbReference type="ARBA" id="ARBA00022989"/>
    </source>
</evidence>
<dbReference type="PANTHER" id="PTHR16002">
    <property type="entry name" value="TRANSMEMBRANE PROTEIN 248-LIKE"/>
    <property type="match status" value="1"/>
</dbReference>
<keyword evidence="3 6" id="KW-1133">Transmembrane helix</keyword>
<keyword evidence="9" id="KW-1185">Reference proteome</keyword>
<evidence type="ECO:0000256" key="2">
    <source>
        <dbReference type="ARBA" id="ARBA00022692"/>
    </source>
</evidence>
<keyword evidence="2 6" id="KW-0812">Transmembrane</keyword>
<dbReference type="InterPro" id="IPR039493">
    <property type="entry name" value="TMEM248/TMEM219"/>
</dbReference>
<feature type="region of interest" description="Disordered" evidence="5">
    <location>
        <begin position="73"/>
        <end position="102"/>
    </location>
</feature>
<evidence type="ECO:0000259" key="7">
    <source>
        <dbReference type="Pfam" id="PF14940"/>
    </source>
</evidence>
<evidence type="ECO:0000256" key="6">
    <source>
        <dbReference type="SAM" id="Phobius"/>
    </source>
</evidence>
<keyword evidence="4 6" id="KW-0472">Membrane</keyword>
<dbReference type="InterPro" id="IPR039587">
    <property type="entry name" value="TMEM248/TMEM219_dom"/>
</dbReference>
<evidence type="ECO:0000313" key="9">
    <source>
        <dbReference type="Proteomes" id="UP001174136"/>
    </source>
</evidence>
<protein>
    <submittedName>
        <fullName evidence="8">Transmembrane protein 248</fullName>
    </submittedName>
</protein>
<dbReference type="Pfam" id="PF14940">
    <property type="entry name" value="TMEM219"/>
    <property type="match status" value="1"/>
</dbReference>
<gene>
    <name evidence="8" type="primary">tmem248</name>
    <name evidence="8" type="ORF">N1851_020265</name>
</gene>
<evidence type="ECO:0000256" key="1">
    <source>
        <dbReference type="ARBA" id="ARBA00004370"/>
    </source>
</evidence>
<feature type="domain" description="TMEM248/TMEM219" evidence="7">
    <location>
        <begin position="10"/>
        <end position="172"/>
    </location>
</feature>
<dbReference type="AlphaFoldDB" id="A0AA47NZ18"/>
<feature type="transmembrane region" description="Helical" evidence="6">
    <location>
        <begin position="21"/>
        <end position="41"/>
    </location>
</feature>
<comment type="caution">
    <text evidence="8">The sequence shown here is derived from an EMBL/GenBank/DDBJ whole genome shotgun (WGS) entry which is preliminary data.</text>
</comment>
<reference evidence="8" key="1">
    <citation type="journal article" date="2023" name="Front. Mar. Sci.">
        <title>A new Merluccius polli reference genome to investigate the effects of global change in West African waters.</title>
        <authorList>
            <person name="Mateo J.L."/>
            <person name="Blanco-Fernandez C."/>
            <person name="Garcia-Vazquez E."/>
            <person name="Machado-Schiaffino G."/>
        </authorList>
    </citation>
    <scope>NUCLEOTIDE SEQUENCE</scope>
    <source>
        <strain evidence="8">C29</strain>
        <tissue evidence="8">Fin</tissue>
    </source>
</reference>
<evidence type="ECO:0000313" key="8">
    <source>
        <dbReference type="EMBL" id="KAK0142068.1"/>
    </source>
</evidence>
<organism evidence="8 9">
    <name type="scientific">Merluccius polli</name>
    <name type="common">Benguela hake</name>
    <name type="synonym">Merluccius cadenati</name>
    <dbReference type="NCBI Taxonomy" id="89951"/>
    <lineage>
        <taxon>Eukaryota</taxon>
        <taxon>Metazoa</taxon>
        <taxon>Chordata</taxon>
        <taxon>Craniata</taxon>
        <taxon>Vertebrata</taxon>
        <taxon>Euteleostomi</taxon>
        <taxon>Actinopterygii</taxon>
        <taxon>Neopterygii</taxon>
        <taxon>Teleostei</taxon>
        <taxon>Neoteleostei</taxon>
        <taxon>Acanthomorphata</taxon>
        <taxon>Zeiogadaria</taxon>
        <taxon>Gadariae</taxon>
        <taxon>Gadiformes</taxon>
        <taxon>Gadoidei</taxon>
        <taxon>Merlucciidae</taxon>
        <taxon>Merluccius</taxon>
    </lineage>
</organism>
<name>A0AA47NZ18_MERPO</name>
<comment type="subcellular location">
    <subcellularLocation>
        <location evidence="1">Membrane</location>
    </subcellularLocation>
</comment>
<accession>A0AA47NZ18</accession>
<dbReference type="Proteomes" id="UP001174136">
    <property type="component" value="Unassembled WGS sequence"/>
</dbReference>
<dbReference type="EMBL" id="JAOPHQ010003711">
    <property type="protein sequence ID" value="KAK0142068.1"/>
    <property type="molecule type" value="Genomic_DNA"/>
</dbReference>